<organism evidence="1 2">
    <name type="scientific">Alicyclobacillus acidoterrestris (strain ATCC 49025 / DSM 3922 / CIP 106132 / NCIMB 13137 / GD3B)</name>
    <dbReference type="NCBI Taxonomy" id="1356854"/>
    <lineage>
        <taxon>Bacteria</taxon>
        <taxon>Bacillati</taxon>
        <taxon>Bacillota</taxon>
        <taxon>Bacilli</taxon>
        <taxon>Bacillales</taxon>
        <taxon>Alicyclobacillaceae</taxon>
        <taxon>Alicyclobacillus</taxon>
    </lineage>
</organism>
<accession>T0D239</accession>
<dbReference type="AlphaFoldDB" id="T0D239"/>
<dbReference type="RefSeq" id="WP_021297456.1">
    <property type="nucleotide sequence ID" value="NZ_AURB01000154.1"/>
</dbReference>
<dbReference type="KEGG" id="aaco:K1I37_00215"/>
<reference evidence="2" key="1">
    <citation type="journal article" date="2022" name="G3 (Bethesda)">
        <title>Unveiling the complete genome sequence of Alicyclobacillus acidoterrestris DSM 3922T, a taint-producing strain.</title>
        <authorList>
            <person name="Leonardo I.C."/>
            <person name="Barreto Crespo M.T."/>
            <person name="Gaspar F.B."/>
        </authorList>
    </citation>
    <scope>NUCLEOTIDE SEQUENCE [LARGE SCALE GENOMIC DNA]</scope>
    <source>
        <strain evidence="2">DSM 3922</strain>
    </source>
</reference>
<protein>
    <submittedName>
        <fullName evidence="1">Uncharacterized protein</fullName>
    </submittedName>
</protein>
<dbReference type="OrthoDB" id="9963644at2"/>
<name>T0D239_ALIAG</name>
<evidence type="ECO:0000313" key="1">
    <source>
        <dbReference type="EMBL" id="UNO49036.1"/>
    </source>
</evidence>
<dbReference type="Proteomes" id="UP000829401">
    <property type="component" value="Chromosome"/>
</dbReference>
<gene>
    <name evidence="1" type="ORF">K1I37_00215</name>
</gene>
<dbReference type="EMBL" id="CP080467">
    <property type="protein sequence ID" value="UNO49036.1"/>
    <property type="molecule type" value="Genomic_DNA"/>
</dbReference>
<proteinExistence type="predicted"/>
<accession>A0A9E6ZKB9</accession>
<evidence type="ECO:0000313" key="2">
    <source>
        <dbReference type="Proteomes" id="UP000829401"/>
    </source>
</evidence>
<sequence length="62" mass="6849">MNTQFNAIGIATVAIIFWITAQNASGDARTMFNLFLGVLLLSMVILNWSKIQPIFFKGGTKN</sequence>
<keyword evidence="2" id="KW-1185">Reference proteome</keyword>
<dbReference type="STRING" id="1356854.N007_11990"/>